<keyword evidence="2" id="KW-0418">Kinase</keyword>
<dbReference type="InterPro" id="IPR050482">
    <property type="entry name" value="Sensor_HK_TwoCompSys"/>
</dbReference>
<dbReference type="InterPro" id="IPR005467">
    <property type="entry name" value="His_kinase_dom"/>
</dbReference>
<evidence type="ECO:0000313" key="7">
    <source>
        <dbReference type="Proteomes" id="UP000233256"/>
    </source>
</evidence>
<dbReference type="PANTHER" id="PTHR24421:SF55">
    <property type="entry name" value="SENSOR HISTIDINE KINASE YDFH"/>
    <property type="match status" value="1"/>
</dbReference>
<dbReference type="Gene3D" id="1.20.5.1930">
    <property type="match status" value="1"/>
</dbReference>
<dbReference type="PROSITE" id="PS51257">
    <property type="entry name" value="PROKAR_LIPOPROTEIN"/>
    <property type="match status" value="1"/>
</dbReference>
<organism evidence="6 7">
    <name type="scientific">Candidatus Wallbacteria bacterium HGW-Wallbacteria-1</name>
    <dbReference type="NCBI Taxonomy" id="2013854"/>
    <lineage>
        <taxon>Bacteria</taxon>
        <taxon>Candidatus Walliibacteriota</taxon>
    </lineage>
</organism>
<dbReference type="SMART" id="SM00387">
    <property type="entry name" value="HATPase_c"/>
    <property type="match status" value="1"/>
</dbReference>
<dbReference type="InterPro" id="IPR036890">
    <property type="entry name" value="HATPase_C_sf"/>
</dbReference>
<dbReference type="PROSITE" id="PS50109">
    <property type="entry name" value="HIS_KIN"/>
    <property type="match status" value="1"/>
</dbReference>
<evidence type="ECO:0000256" key="3">
    <source>
        <dbReference type="ARBA" id="ARBA00023012"/>
    </source>
</evidence>
<dbReference type="Pfam" id="PF02518">
    <property type="entry name" value="HATPase_c"/>
    <property type="match status" value="1"/>
</dbReference>
<comment type="caution">
    <text evidence="6">The sequence shown here is derived from an EMBL/GenBank/DDBJ whole genome shotgun (WGS) entry which is preliminary data.</text>
</comment>
<dbReference type="Gene3D" id="3.30.565.10">
    <property type="entry name" value="Histidine kinase-like ATPase, C-terminal domain"/>
    <property type="match status" value="1"/>
</dbReference>
<dbReference type="AlphaFoldDB" id="A0A2N1PTH1"/>
<sequence>MQFSRQITELSGPFAQPFVSACDSNLSSNMSPDSISGATPGGAVEKIKDTFARHRETLEEMRDTLATLAEAHEEIRAGLSDDSEMAPAAATIDACIRDLAKSLSALHRTVMEISGVTVLNTKIIRAQEKERKKIANEVHDGPAQSLANVAMQMDYLTTVIDRNPSQAAAEIELMKGVIRSSLGEVRKFIFDLRPMTLDDLGLIPTVKRFVENSATQSRLDVKLDMKGQGLRLPSEVETSIFRIIQEAVNNARKHASPKLIIVRISFQAESLEIRVEDDGCGFDVAGVRRTYGIRESLGLVSMMERAELIGGTLTIDSNAGHGTTVSLKLSLPPALKKGF</sequence>
<dbReference type="GO" id="GO:0016020">
    <property type="term" value="C:membrane"/>
    <property type="evidence" value="ECO:0007669"/>
    <property type="project" value="InterPro"/>
</dbReference>
<keyword evidence="1" id="KW-0808">Transferase</keyword>
<evidence type="ECO:0000256" key="1">
    <source>
        <dbReference type="ARBA" id="ARBA00022679"/>
    </source>
</evidence>
<dbReference type="Pfam" id="PF07730">
    <property type="entry name" value="HisKA_3"/>
    <property type="match status" value="1"/>
</dbReference>
<dbReference type="SUPFAM" id="SSF55874">
    <property type="entry name" value="ATPase domain of HSP90 chaperone/DNA topoisomerase II/histidine kinase"/>
    <property type="match status" value="1"/>
</dbReference>
<name>A0A2N1PTH1_9BACT</name>
<dbReference type="GO" id="GO:0046983">
    <property type="term" value="F:protein dimerization activity"/>
    <property type="evidence" value="ECO:0007669"/>
    <property type="project" value="InterPro"/>
</dbReference>
<dbReference type="InterPro" id="IPR011712">
    <property type="entry name" value="Sig_transdc_His_kin_sub3_dim/P"/>
</dbReference>
<evidence type="ECO:0000313" key="6">
    <source>
        <dbReference type="EMBL" id="PKK91643.1"/>
    </source>
</evidence>
<accession>A0A2N1PTH1</accession>
<dbReference type="GO" id="GO:0000155">
    <property type="term" value="F:phosphorelay sensor kinase activity"/>
    <property type="evidence" value="ECO:0007669"/>
    <property type="project" value="InterPro"/>
</dbReference>
<keyword evidence="3" id="KW-0902">Two-component regulatory system</keyword>
<dbReference type="EMBL" id="PGXC01000002">
    <property type="protein sequence ID" value="PKK91643.1"/>
    <property type="molecule type" value="Genomic_DNA"/>
</dbReference>
<dbReference type="Proteomes" id="UP000233256">
    <property type="component" value="Unassembled WGS sequence"/>
</dbReference>
<feature type="coiled-coil region" evidence="4">
    <location>
        <begin position="44"/>
        <end position="71"/>
    </location>
</feature>
<proteinExistence type="predicted"/>
<dbReference type="InterPro" id="IPR003594">
    <property type="entry name" value="HATPase_dom"/>
</dbReference>
<protein>
    <recommendedName>
        <fullName evidence="5">Histidine kinase domain-containing protein</fullName>
    </recommendedName>
</protein>
<evidence type="ECO:0000256" key="4">
    <source>
        <dbReference type="SAM" id="Coils"/>
    </source>
</evidence>
<feature type="domain" description="Histidine kinase" evidence="5">
    <location>
        <begin position="240"/>
        <end position="333"/>
    </location>
</feature>
<keyword evidence="4" id="KW-0175">Coiled coil</keyword>
<gene>
    <name evidence="6" type="ORF">CVV64_02965</name>
</gene>
<dbReference type="CDD" id="cd16917">
    <property type="entry name" value="HATPase_UhpB-NarQ-NarX-like"/>
    <property type="match status" value="1"/>
</dbReference>
<reference evidence="6 7" key="1">
    <citation type="journal article" date="2017" name="ISME J.">
        <title>Potential for microbial H2 and metal transformations associated with novel bacteria and archaea in deep terrestrial subsurface sediments.</title>
        <authorList>
            <person name="Hernsdorf A.W."/>
            <person name="Amano Y."/>
            <person name="Miyakawa K."/>
            <person name="Ise K."/>
            <person name="Suzuki Y."/>
            <person name="Anantharaman K."/>
            <person name="Probst A."/>
            <person name="Burstein D."/>
            <person name="Thomas B.C."/>
            <person name="Banfield J.F."/>
        </authorList>
    </citation>
    <scope>NUCLEOTIDE SEQUENCE [LARGE SCALE GENOMIC DNA]</scope>
    <source>
        <strain evidence="6">HGW-Wallbacteria-1</strain>
    </source>
</reference>
<dbReference type="PANTHER" id="PTHR24421">
    <property type="entry name" value="NITRATE/NITRITE SENSOR PROTEIN NARX-RELATED"/>
    <property type="match status" value="1"/>
</dbReference>
<evidence type="ECO:0000256" key="2">
    <source>
        <dbReference type="ARBA" id="ARBA00022777"/>
    </source>
</evidence>
<evidence type="ECO:0000259" key="5">
    <source>
        <dbReference type="PROSITE" id="PS50109"/>
    </source>
</evidence>